<organism evidence="1 2">
    <name type="scientific">Acinetobacter junii</name>
    <dbReference type="NCBI Taxonomy" id="40215"/>
    <lineage>
        <taxon>Bacteria</taxon>
        <taxon>Pseudomonadati</taxon>
        <taxon>Pseudomonadota</taxon>
        <taxon>Gammaproteobacteria</taxon>
        <taxon>Moraxellales</taxon>
        <taxon>Moraxellaceae</taxon>
        <taxon>Acinetobacter</taxon>
    </lineage>
</organism>
<dbReference type="Proteomes" id="UP000253688">
    <property type="component" value="Unassembled WGS sequence"/>
</dbReference>
<evidence type="ECO:0000313" key="2">
    <source>
        <dbReference type="Proteomes" id="UP000253688"/>
    </source>
</evidence>
<comment type="caution">
    <text evidence="1">The sequence shown here is derived from an EMBL/GenBank/DDBJ whole genome shotgun (WGS) entry which is preliminary data.</text>
</comment>
<dbReference type="PANTHER" id="PTHR33639">
    <property type="entry name" value="THIOL-DISULFIDE OXIDOREDUCTASE DCC"/>
    <property type="match status" value="1"/>
</dbReference>
<name>A0A365PMU2_ACIJU</name>
<reference evidence="1 2" key="1">
    <citation type="submission" date="2018-04" db="EMBL/GenBank/DDBJ databases">
        <title>Acinetobacter junii Genome sequencing and assembly.</title>
        <authorList>
            <person name="Su J."/>
            <person name="Rensing C."/>
            <person name="Mazhar H.S."/>
        </authorList>
    </citation>
    <scope>NUCLEOTIDE SEQUENCE [LARGE SCALE GENOMIC DNA]</scope>
    <source>
        <strain evidence="1 2">SC22</strain>
    </source>
</reference>
<dbReference type="RefSeq" id="WP_112986872.1">
    <property type="nucleotide sequence ID" value="NZ_CP131470.1"/>
</dbReference>
<gene>
    <name evidence="1" type="ORF">DC346_02510</name>
</gene>
<evidence type="ECO:0000313" key="1">
    <source>
        <dbReference type="EMBL" id="RBA49714.1"/>
    </source>
</evidence>
<dbReference type="EMBL" id="QEWH01000010">
    <property type="protein sequence ID" value="RBA49714.1"/>
    <property type="molecule type" value="Genomic_DNA"/>
</dbReference>
<dbReference type="GO" id="GO:0015035">
    <property type="term" value="F:protein-disulfide reductase activity"/>
    <property type="evidence" value="ECO:0007669"/>
    <property type="project" value="InterPro"/>
</dbReference>
<dbReference type="InterPro" id="IPR007263">
    <property type="entry name" value="DCC1-like"/>
</dbReference>
<dbReference type="InterPro" id="IPR052927">
    <property type="entry name" value="DCC_oxidoreductase"/>
</dbReference>
<protein>
    <submittedName>
        <fullName evidence="1">Thiol-disulfide oxidoreductase</fullName>
    </submittedName>
</protein>
<sequence>MTTSLDHIIQTNSIILFDVHCVLCSAWADFMVKNDPQLQFKLASVQSPIGQRILTIYQLPTDHFETMVLVEHGKLYTESTAFIRIIKHLSFPYSTLQYTQFIPKVIRDFGYRRIALNRYRLFGKTEQCYRMTPEIAAHFLTDDMVS</sequence>
<dbReference type="AlphaFoldDB" id="A0A365PMU2"/>
<accession>A0A365PMU2</accession>
<dbReference type="PANTHER" id="PTHR33639:SF2">
    <property type="entry name" value="DUF393 DOMAIN-CONTAINING PROTEIN"/>
    <property type="match status" value="1"/>
</dbReference>
<proteinExistence type="predicted"/>
<dbReference type="Pfam" id="PF04134">
    <property type="entry name" value="DCC1-like"/>
    <property type="match status" value="1"/>
</dbReference>